<evidence type="ECO:0000313" key="3">
    <source>
        <dbReference type="EMBL" id="CAD8800307.1"/>
    </source>
</evidence>
<dbReference type="PANTHER" id="PTHR37952:SF2">
    <property type="entry name" value="PROTEIN CREA"/>
    <property type="match status" value="1"/>
</dbReference>
<dbReference type="EMBL" id="HBFN01024089">
    <property type="protein sequence ID" value="CAD8800308.1"/>
    <property type="molecule type" value="Transcribed_RNA"/>
</dbReference>
<accession>A0A6T6VPC6</accession>
<protein>
    <recommendedName>
        <fullName evidence="5">CreA protein</fullName>
    </recommendedName>
</protein>
<name>A0A6T6VPC6_9CRYP</name>
<dbReference type="AlphaFoldDB" id="A0A6T6VPC6"/>
<sequence length="228" mass="24724">MRIITWALLLTGPCLVASFSPSLLSPPALKTGFRGARVGPSSPLSTLSMAAGGSDDETNEDGAGTNRRNLIAGLAAGVLGAVVPSANAFDRDVGEIPASGLVFKDTIKVTSFEDPKVKGVALYISDFQRPITERLQKNFFSDPTQASVACAKIGKIEMAPDVYKGKEGEEVFEQAKSLLFKTVRIRRIYDEQAQTLIYVSYSTRFNKNDDDNNSRFKTTTCAIPINEY</sequence>
<dbReference type="PANTHER" id="PTHR37952">
    <property type="match status" value="1"/>
</dbReference>
<dbReference type="Pfam" id="PF05981">
    <property type="entry name" value="CreA"/>
    <property type="match status" value="1"/>
</dbReference>
<reference evidence="4" key="1">
    <citation type="submission" date="2021-01" db="EMBL/GenBank/DDBJ databases">
        <authorList>
            <person name="Corre E."/>
            <person name="Pelletier E."/>
            <person name="Niang G."/>
            <person name="Scheremetjew M."/>
            <person name="Finn R."/>
            <person name="Kale V."/>
            <person name="Holt S."/>
            <person name="Cochrane G."/>
            <person name="Meng A."/>
            <person name="Brown T."/>
            <person name="Cohen L."/>
        </authorList>
    </citation>
    <scope>NUCLEOTIDE SEQUENCE</scope>
    <source>
        <strain evidence="4">CCMP443</strain>
    </source>
</reference>
<gene>
    <name evidence="3" type="ORF">HTEP1355_LOCUS13980</name>
    <name evidence="4" type="ORF">HTEP1355_LOCUS13981</name>
</gene>
<feature type="region of interest" description="Disordered" evidence="1">
    <location>
        <begin position="44"/>
        <end position="65"/>
    </location>
</feature>
<dbReference type="EMBL" id="HBFN01024088">
    <property type="protein sequence ID" value="CAD8800307.1"/>
    <property type="molecule type" value="Transcribed_RNA"/>
</dbReference>
<evidence type="ECO:0000313" key="4">
    <source>
        <dbReference type="EMBL" id="CAD8800308.1"/>
    </source>
</evidence>
<feature type="signal peptide" evidence="2">
    <location>
        <begin position="1"/>
        <end position="18"/>
    </location>
</feature>
<proteinExistence type="predicted"/>
<evidence type="ECO:0008006" key="5">
    <source>
        <dbReference type="Google" id="ProtNLM"/>
    </source>
</evidence>
<evidence type="ECO:0000256" key="1">
    <source>
        <dbReference type="SAM" id="MobiDB-lite"/>
    </source>
</evidence>
<dbReference type="InterPro" id="IPR010292">
    <property type="entry name" value="Uncharacterised_CreA"/>
</dbReference>
<keyword evidence="2" id="KW-0732">Signal</keyword>
<evidence type="ECO:0000256" key="2">
    <source>
        <dbReference type="SAM" id="SignalP"/>
    </source>
</evidence>
<organism evidence="4">
    <name type="scientific">Hemiselmis tepida</name>
    <dbReference type="NCBI Taxonomy" id="464990"/>
    <lineage>
        <taxon>Eukaryota</taxon>
        <taxon>Cryptophyceae</taxon>
        <taxon>Cryptomonadales</taxon>
        <taxon>Hemiselmidaceae</taxon>
        <taxon>Hemiselmis</taxon>
    </lineage>
</organism>
<feature type="chain" id="PRO_5036191662" description="CreA protein" evidence="2">
    <location>
        <begin position="19"/>
        <end position="228"/>
    </location>
</feature>